<feature type="compositionally biased region" description="Basic and acidic residues" evidence="1">
    <location>
        <begin position="110"/>
        <end position="133"/>
    </location>
</feature>
<dbReference type="Proteomes" id="UP000182444">
    <property type="component" value="Chromosome 1C"/>
</dbReference>
<dbReference type="EMBL" id="CP017555">
    <property type="protein sequence ID" value="AOW02187.1"/>
    <property type="molecule type" value="Genomic_DNA"/>
</dbReference>
<evidence type="ECO:0000256" key="1">
    <source>
        <dbReference type="SAM" id="MobiDB-lite"/>
    </source>
</evidence>
<dbReference type="RefSeq" id="XP_501324.4">
    <property type="nucleotide sequence ID" value="XM_501324.4"/>
</dbReference>
<evidence type="ECO:0000313" key="3">
    <source>
        <dbReference type="Proteomes" id="UP000182444"/>
    </source>
</evidence>
<dbReference type="VEuPathDB" id="FungiDB:YALI1_C01810g"/>
<feature type="compositionally biased region" description="Polar residues" evidence="1">
    <location>
        <begin position="1"/>
        <end position="19"/>
    </location>
</feature>
<dbReference type="GO" id="GO:0000460">
    <property type="term" value="P:maturation of 5.8S rRNA"/>
    <property type="evidence" value="ECO:0007669"/>
    <property type="project" value="TreeGrafter"/>
</dbReference>
<accession>A0A1D8N984</accession>
<name>A0A1D8N984_YARLL</name>
<feature type="compositionally biased region" description="Polar residues" evidence="1">
    <location>
        <begin position="26"/>
        <end position="36"/>
    </location>
</feature>
<dbReference type="Pfam" id="PF10175">
    <property type="entry name" value="MPP6"/>
    <property type="match status" value="1"/>
</dbReference>
<evidence type="ECO:0000313" key="2">
    <source>
        <dbReference type="EMBL" id="AOW02187.1"/>
    </source>
</evidence>
<feature type="region of interest" description="Disordered" evidence="1">
    <location>
        <begin position="1"/>
        <end position="61"/>
    </location>
</feature>
<dbReference type="KEGG" id="yli:2909164"/>
<dbReference type="InterPro" id="IPR019324">
    <property type="entry name" value="MPP6"/>
</dbReference>
<feature type="region of interest" description="Disordered" evidence="1">
    <location>
        <begin position="102"/>
        <end position="168"/>
    </location>
</feature>
<gene>
    <name evidence="2" type="ORF">YALI1_C01810g</name>
</gene>
<feature type="compositionally biased region" description="Basic and acidic residues" evidence="1">
    <location>
        <begin position="45"/>
        <end position="61"/>
    </location>
</feature>
<protein>
    <submittedName>
        <fullName evidence="2">Uncharacterized protein</fullName>
    </submittedName>
</protein>
<dbReference type="PANTHER" id="PTHR13582">
    <property type="entry name" value="M-PHASE PHOSPHOPROTEIN 6"/>
    <property type="match status" value="1"/>
</dbReference>
<sequence length="168" mass="18607">MHDTISSITNHTTAMNSNMKKAPPTASKTHLSSKLNNMKFMQRSSDQEMKKEEEKAQKKIDDASKWTVKGVKAPRIRKKSRKIVSVGYSDIALAEDTKGRLSWGGFNDLEDTKKPKEDTRSAAEIEKEEHELLRAAAKNQGVSGSGGNKAKKRPSEGGDNGGKKKMKY</sequence>
<dbReference type="PANTHER" id="PTHR13582:SF0">
    <property type="entry name" value="M-PHASE PHOSPHOPROTEIN 6"/>
    <property type="match status" value="1"/>
</dbReference>
<dbReference type="AlphaFoldDB" id="A0A1D8N984"/>
<dbReference type="GeneID" id="2909164"/>
<organism evidence="2 3">
    <name type="scientific">Yarrowia lipolytica</name>
    <name type="common">Candida lipolytica</name>
    <dbReference type="NCBI Taxonomy" id="4952"/>
    <lineage>
        <taxon>Eukaryota</taxon>
        <taxon>Fungi</taxon>
        <taxon>Dikarya</taxon>
        <taxon>Ascomycota</taxon>
        <taxon>Saccharomycotina</taxon>
        <taxon>Dipodascomycetes</taxon>
        <taxon>Dipodascales</taxon>
        <taxon>Dipodascales incertae sedis</taxon>
        <taxon>Yarrowia</taxon>
    </lineage>
</organism>
<dbReference type="VEuPathDB" id="FungiDB:YALI0_C01309g"/>
<reference evidence="2 3" key="1">
    <citation type="journal article" date="2016" name="PLoS ONE">
        <title>Sequence Assembly of Yarrowia lipolytica Strain W29/CLIB89 Shows Transposable Element Diversity.</title>
        <authorList>
            <person name="Magnan C."/>
            <person name="Yu J."/>
            <person name="Chang I."/>
            <person name="Jahn E."/>
            <person name="Kanomata Y."/>
            <person name="Wu J."/>
            <person name="Zeller M."/>
            <person name="Oakes M."/>
            <person name="Baldi P."/>
            <person name="Sandmeyer S."/>
        </authorList>
    </citation>
    <scope>NUCLEOTIDE SEQUENCE [LARGE SCALE GENOMIC DNA]</scope>
    <source>
        <strain evidence="3">CLIB89(W29)</strain>
    </source>
</reference>
<proteinExistence type="predicted"/>